<sequence length="66" mass="7709">MRGIPNEQLRTPLGDDVREASEVIMRKVVRWLADRFIEGAAMKRYHHVLNILFIFIACHYDIGGRL</sequence>
<reference evidence="1" key="2">
    <citation type="journal article" date="2023" name="Commun. Biol.">
        <title>Suspicions of two bridgehead invasions of Xylella fastidiosa subsp. multiplex in France.</title>
        <authorList>
            <person name="Dupas E."/>
            <person name="Durand K."/>
            <person name="Rieux A."/>
            <person name="Briand M."/>
            <person name="Pruvost O."/>
            <person name="Cunty A."/>
            <person name="Denance N."/>
            <person name="Donnadieu C."/>
            <person name="Legendre B."/>
            <person name="Lopez-Roques C."/>
            <person name="Cesbron S."/>
            <person name="Ravigne V."/>
            <person name="Jacques M.A."/>
        </authorList>
    </citation>
    <scope>NUCLEOTIDE SEQUENCE</scope>
    <source>
        <strain evidence="1">CFBP8070</strain>
    </source>
</reference>
<dbReference type="AlphaFoldDB" id="A0AAW6HTJ1"/>
<protein>
    <submittedName>
        <fullName evidence="1">Uncharacterized protein</fullName>
    </submittedName>
</protein>
<gene>
    <name evidence="1" type="ORF">LOK82_01050</name>
</gene>
<reference evidence="1" key="1">
    <citation type="submission" date="2021-11" db="EMBL/GenBank/DDBJ databases">
        <authorList>
            <person name="Denance N."/>
            <person name="Briand M."/>
            <person name="Dupas E."/>
            <person name="Durand K."/>
            <person name="Legendre B."/>
            <person name="Cunty A."/>
            <person name="Donnadieu C."/>
            <person name="Lopez Roques C."/>
            <person name="Cesbron S."/>
            <person name="Jacques M.A."/>
        </authorList>
    </citation>
    <scope>NUCLEOTIDE SEQUENCE</scope>
    <source>
        <strain evidence="1">CFBP8070</strain>
    </source>
</reference>
<dbReference type="Proteomes" id="UP001220702">
    <property type="component" value="Unassembled WGS sequence"/>
</dbReference>
<comment type="caution">
    <text evidence="1">The sequence shown here is derived from an EMBL/GenBank/DDBJ whole genome shotgun (WGS) entry which is preliminary data.</text>
</comment>
<evidence type="ECO:0000313" key="1">
    <source>
        <dbReference type="EMBL" id="MDC6407339.1"/>
    </source>
</evidence>
<dbReference type="RefSeq" id="WP_228304099.1">
    <property type="nucleotide sequence ID" value="NZ_CP047134.1"/>
</dbReference>
<organism evidence="1 2">
    <name type="scientific">Xylella fastidiosa subsp. multiplex</name>
    <dbReference type="NCBI Taxonomy" id="644357"/>
    <lineage>
        <taxon>Bacteria</taxon>
        <taxon>Pseudomonadati</taxon>
        <taxon>Pseudomonadota</taxon>
        <taxon>Gammaproteobacteria</taxon>
        <taxon>Lysobacterales</taxon>
        <taxon>Lysobacteraceae</taxon>
        <taxon>Xylella</taxon>
    </lineage>
</organism>
<accession>A0AAW6HTJ1</accession>
<dbReference type="EMBL" id="JAJKGN010000001">
    <property type="protein sequence ID" value="MDC6407339.1"/>
    <property type="molecule type" value="Genomic_DNA"/>
</dbReference>
<evidence type="ECO:0000313" key="2">
    <source>
        <dbReference type="Proteomes" id="UP001220702"/>
    </source>
</evidence>
<proteinExistence type="predicted"/>
<name>A0AAW6HTJ1_XYLFS</name>